<dbReference type="EMBL" id="MUJZ01018224">
    <property type="protein sequence ID" value="OTF80432.1"/>
    <property type="molecule type" value="Genomic_DNA"/>
</dbReference>
<name>A0A1Y3BHT4_EURMA</name>
<gene>
    <name evidence="1" type="ORF">BLA29_011179</name>
</gene>
<sequence>MDIDPETPDEDIDQIIRQILHDVPSKVKDPKKDKIIFKILKRKRREPTQDEPIGEFGVDLKHPEKIADEIIEKAIKPEKSRSQKDPRQQIILRFVIVKPNGSQAIEDRIIDPSKSDKEIDNIIREILRQAPKKMKDPKDRLIFRILRRKPKIITESTEIVSKLAESK</sequence>
<evidence type="ECO:0000313" key="1">
    <source>
        <dbReference type="EMBL" id="OTF80432.1"/>
    </source>
</evidence>
<keyword evidence="2" id="KW-1185">Reference proteome</keyword>
<organism evidence="1 2">
    <name type="scientific">Euroglyphus maynei</name>
    <name type="common">Mayne's house dust mite</name>
    <dbReference type="NCBI Taxonomy" id="6958"/>
    <lineage>
        <taxon>Eukaryota</taxon>
        <taxon>Metazoa</taxon>
        <taxon>Ecdysozoa</taxon>
        <taxon>Arthropoda</taxon>
        <taxon>Chelicerata</taxon>
        <taxon>Arachnida</taxon>
        <taxon>Acari</taxon>
        <taxon>Acariformes</taxon>
        <taxon>Sarcoptiformes</taxon>
        <taxon>Astigmata</taxon>
        <taxon>Psoroptidia</taxon>
        <taxon>Analgoidea</taxon>
        <taxon>Pyroglyphidae</taxon>
        <taxon>Pyroglyphinae</taxon>
        <taxon>Euroglyphus</taxon>
    </lineage>
</organism>
<feature type="non-terminal residue" evidence="1">
    <location>
        <position position="167"/>
    </location>
</feature>
<protein>
    <submittedName>
        <fullName evidence="1">Uncharacterized protein</fullName>
    </submittedName>
</protein>
<accession>A0A1Y3BHT4</accession>
<proteinExistence type="predicted"/>
<evidence type="ECO:0000313" key="2">
    <source>
        <dbReference type="Proteomes" id="UP000194236"/>
    </source>
</evidence>
<dbReference type="AlphaFoldDB" id="A0A1Y3BHT4"/>
<reference evidence="1 2" key="1">
    <citation type="submission" date="2017-03" db="EMBL/GenBank/DDBJ databases">
        <title>Genome Survey of Euroglyphus maynei.</title>
        <authorList>
            <person name="Arlian L.G."/>
            <person name="Morgan M.S."/>
            <person name="Rider S.D."/>
        </authorList>
    </citation>
    <scope>NUCLEOTIDE SEQUENCE [LARGE SCALE GENOMIC DNA]</scope>
    <source>
        <strain evidence="1">Arlian Lab</strain>
        <tissue evidence="1">Whole body</tissue>
    </source>
</reference>
<dbReference type="Proteomes" id="UP000194236">
    <property type="component" value="Unassembled WGS sequence"/>
</dbReference>
<comment type="caution">
    <text evidence="1">The sequence shown here is derived from an EMBL/GenBank/DDBJ whole genome shotgun (WGS) entry which is preliminary data.</text>
</comment>